<dbReference type="InterPro" id="IPR046938">
    <property type="entry name" value="DNA_clamp_sf"/>
</dbReference>
<feature type="domain" description="DNA polymerase III beta sliding clamp N-terminal" evidence="11">
    <location>
        <begin position="1"/>
        <end position="118"/>
    </location>
</feature>
<dbReference type="Pfam" id="PF00712">
    <property type="entry name" value="DNA_pol3_beta"/>
    <property type="match status" value="1"/>
</dbReference>
<dbReference type="Gene3D" id="3.10.150.10">
    <property type="entry name" value="DNA Polymerase III, subunit A, domain 2"/>
    <property type="match status" value="1"/>
</dbReference>
<evidence type="ECO:0000313" key="14">
    <source>
        <dbReference type="EMBL" id="TDQ43414.1"/>
    </source>
</evidence>
<evidence type="ECO:0000259" key="13">
    <source>
        <dbReference type="Pfam" id="PF02768"/>
    </source>
</evidence>
<dbReference type="InterPro" id="IPR022635">
    <property type="entry name" value="DNA_polIII_beta_C"/>
</dbReference>
<accession>A0A4R6UJM8</accession>
<keyword evidence="4 10" id="KW-0963">Cytoplasm</keyword>
<dbReference type="GO" id="GO:0009360">
    <property type="term" value="C:DNA polymerase III complex"/>
    <property type="evidence" value="ECO:0007669"/>
    <property type="project" value="InterPro"/>
</dbReference>
<evidence type="ECO:0000256" key="10">
    <source>
        <dbReference type="PIRNR" id="PIRNR000804"/>
    </source>
</evidence>
<sequence length="366" mass="40476">MKFTLARETLLPALNMVCGAVERRSNLPILSNVLVSVEEGKLSLTGTDLEVELMTELPLEGAEPGDITVPAKKFLDIVKAVGDKQQISFQLGDGRVNLRAGNSRFTLTTQPASEFPSVEEGPGAVQFEISQNELRSLFERTQFAIAQGDVRYYMNGLFFELKVGRLRTVATDGHRLALAEAKQAIDSQGDFGVIIPRKGVIELSRLLEPSDTDVKVTVGTNHIRLQTSQWQFVSKLVDGKFPDYEKVIPRGGDKFMSVNREMLKESLLRAAILCNEKFRGVRLSLSQGSLTLNANNPEQEEAVINLDVDYSGPDLEIGFNVNYLLDMVNAVKWENIRFQFIDSSSSAVAEEQGGSGTLFLVMPMRL</sequence>
<keyword evidence="15" id="KW-1185">Reference proteome</keyword>
<evidence type="ECO:0000256" key="9">
    <source>
        <dbReference type="ARBA" id="ARBA00023125"/>
    </source>
</evidence>
<gene>
    <name evidence="14" type="ORF">EV696_1294</name>
</gene>
<dbReference type="EMBL" id="SNYM01000029">
    <property type="protein sequence ID" value="TDQ43414.1"/>
    <property type="molecule type" value="Genomic_DNA"/>
</dbReference>
<dbReference type="Pfam" id="PF02767">
    <property type="entry name" value="DNA_pol3_beta_2"/>
    <property type="match status" value="1"/>
</dbReference>
<dbReference type="GO" id="GO:0006271">
    <property type="term" value="P:DNA strand elongation involved in DNA replication"/>
    <property type="evidence" value="ECO:0007669"/>
    <property type="project" value="TreeGrafter"/>
</dbReference>
<dbReference type="GO" id="GO:0003887">
    <property type="term" value="F:DNA-directed DNA polymerase activity"/>
    <property type="evidence" value="ECO:0007669"/>
    <property type="project" value="UniProtKB-UniRule"/>
</dbReference>
<evidence type="ECO:0000313" key="15">
    <source>
        <dbReference type="Proteomes" id="UP000295375"/>
    </source>
</evidence>
<comment type="function">
    <text evidence="10">Confers DNA tethering and processivity to DNA polymerases and other proteins. Acts as a clamp, forming a ring around DNA (a reaction catalyzed by the clamp-loading complex) which diffuses in an ATP-independent manner freely and bidirectionally along dsDNA. Initially characterized for its ability to contact the catalytic subunit of DNA polymerase III (Pol III), a complex, multichain enzyme responsible for most of the replicative synthesis in bacteria; Pol III exhibits 3'-5' exonuclease proofreading activity. The beta chain is required for initiation of replication as well as for processivity of DNA replication.</text>
</comment>
<evidence type="ECO:0000259" key="11">
    <source>
        <dbReference type="Pfam" id="PF00712"/>
    </source>
</evidence>
<dbReference type="SUPFAM" id="SSF55979">
    <property type="entry name" value="DNA clamp"/>
    <property type="match status" value="3"/>
</dbReference>
<keyword evidence="5 10" id="KW-0808">Transferase</keyword>
<dbReference type="RefSeq" id="WP_133593609.1">
    <property type="nucleotide sequence ID" value="NZ_CP037953.1"/>
</dbReference>
<dbReference type="PIRSF" id="PIRSF000804">
    <property type="entry name" value="DNA_pol_III_b"/>
    <property type="match status" value="1"/>
</dbReference>
<comment type="similarity">
    <text evidence="2 10">Belongs to the beta sliding clamp family.</text>
</comment>
<evidence type="ECO:0000256" key="7">
    <source>
        <dbReference type="ARBA" id="ARBA00022705"/>
    </source>
</evidence>
<evidence type="ECO:0000256" key="3">
    <source>
        <dbReference type="ARBA" id="ARBA00021035"/>
    </source>
</evidence>
<keyword evidence="9" id="KW-0238">DNA-binding</keyword>
<reference evidence="14 15" key="1">
    <citation type="submission" date="2019-03" db="EMBL/GenBank/DDBJ databases">
        <title>Genomic Encyclopedia of Type Strains, Phase IV (KMG-IV): sequencing the most valuable type-strain genomes for metagenomic binning, comparative biology and taxonomic classification.</title>
        <authorList>
            <person name="Goeker M."/>
        </authorList>
    </citation>
    <scope>NUCLEOTIDE SEQUENCE [LARGE SCALE GENOMIC DNA]</scope>
    <source>
        <strain evidence="14 15">DSM 103792</strain>
    </source>
</reference>
<dbReference type="Pfam" id="PF02768">
    <property type="entry name" value="DNA_pol3_beta_3"/>
    <property type="match status" value="1"/>
</dbReference>
<comment type="caution">
    <text evidence="14">The sequence shown here is derived from an EMBL/GenBank/DDBJ whole genome shotgun (WGS) entry which is preliminary data.</text>
</comment>
<dbReference type="GO" id="GO:0008408">
    <property type="term" value="F:3'-5' exonuclease activity"/>
    <property type="evidence" value="ECO:0007669"/>
    <property type="project" value="InterPro"/>
</dbReference>
<evidence type="ECO:0000259" key="12">
    <source>
        <dbReference type="Pfam" id="PF02767"/>
    </source>
</evidence>
<dbReference type="PANTHER" id="PTHR30478:SF0">
    <property type="entry name" value="BETA SLIDING CLAMP"/>
    <property type="match status" value="1"/>
</dbReference>
<dbReference type="InterPro" id="IPR022634">
    <property type="entry name" value="DNA_polIII_beta_N"/>
</dbReference>
<dbReference type="PANTHER" id="PTHR30478">
    <property type="entry name" value="DNA POLYMERASE III SUBUNIT BETA"/>
    <property type="match status" value="1"/>
</dbReference>
<feature type="domain" description="DNA polymerase III beta sliding clamp C-terminal" evidence="13">
    <location>
        <begin position="246"/>
        <end position="365"/>
    </location>
</feature>
<evidence type="ECO:0000256" key="2">
    <source>
        <dbReference type="ARBA" id="ARBA00010752"/>
    </source>
</evidence>
<dbReference type="OrthoDB" id="8421503at2"/>
<dbReference type="Proteomes" id="UP000295375">
    <property type="component" value="Unassembled WGS sequence"/>
</dbReference>
<protein>
    <recommendedName>
        <fullName evidence="3 10">Beta sliding clamp</fullName>
    </recommendedName>
</protein>
<dbReference type="CDD" id="cd00140">
    <property type="entry name" value="beta_clamp"/>
    <property type="match status" value="1"/>
</dbReference>
<name>A0A4R6UJM8_9GAMM</name>
<evidence type="ECO:0000256" key="4">
    <source>
        <dbReference type="ARBA" id="ARBA00022490"/>
    </source>
</evidence>
<keyword evidence="6 10" id="KW-0548">Nucleotidyltransferase</keyword>
<dbReference type="GO" id="GO:0003677">
    <property type="term" value="F:DNA binding"/>
    <property type="evidence" value="ECO:0007669"/>
    <property type="project" value="UniProtKB-UniRule"/>
</dbReference>
<dbReference type="NCBIfam" id="TIGR00663">
    <property type="entry name" value="dnan"/>
    <property type="match status" value="1"/>
</dbReference>
<evidence type="ECO:0000256" key="6">
    <source>
        <dbReference type="ARBA" id="ARBA00022695"/>
    </source>
</evidence>
<feature type="domain" description="DNA polymerase III beta sliding clamp central" evidence="12">
    <location>
        <begin position="128"/>
        <end position="243"/>
    </location>
</feature>
<dbReference type="InterPro" id="IPR001001">
    <property type="entry name" value="DNA_polIII_beta"/>
</dbReference>
<dbReference type="AlphaFoldDB" id="A0A4R6UJM8"/>
<evidence type="ECO:0000256" key="1">
    <source>
        <dbReference type="ARBA" id="ARBA00004496"/>
    </source>
</evidence>
<keyword evidence="8 10" id="KW-0239">DNA-directed DNA polymerase</keyword>
<dbReference type="Gene3D" id="3.70.10.10">
    <property type="match status" value="1"/>
</dbReference>
<evidence type="ECO:0000256" key="5">
    <source>
        <dbReference type="ARBA" id="ARBA00022679"/>
    </source>
</evidence>
<evidence type="ECO:0000256" key="8">
    <source>
        <dbReference type="ARBA" id="ARBA00022932"/>
    </source>
</evidence>
<proteinExistence type="inferred from homology"/>
<dbReference type="InterPro" id="IPR022637">
    <property type="entry name" value="DNA_polIII_beta_cen"/>
</dbReference>
<dbReference type="SMART" id="SM00480">
    <property type="entry name" value="POL3Bc"/>
    <property type="match status" value="1"/>
</dbReference>
<comment type="subunit">
    <text evidence="10">Forms a ring-shaped head-to-tail homodimer around DNA.</text>
</comment>
<dbReference type="GO" id="GO:0005737">
    <property type="term" value="C:cytoplasm"/>
    <property type="evidence" value="ECO:0007669"/>
    <property type="project" value="UniProtKB-SubCell"/>
</dbReference>
<comment type="subcellular location">
    <subcellularLocation>
        <location evidence="1 10">Cytoplasm</location>
    </subcellularLocation>
</comment>
<keyword evidence="7 10" id="KW-0235">DNA replication</keyword>
<organism evidence="14 15">
    <name type="scientific">Permianibacter aggregans</name>
    <dbReference type="NCBI Taxonomy" id="1510150"/>
    <lineage>
        <taxon>Bacteria</taxon>
        <taxon>Pseudomonadati</taxon>
        <taxon>Pseudomonadota</taxon>
        <taxon>Gammaproteobacteria</taxon>
        <taxon>Pseudomonadales</taxon>
        <taxon>Pseudomonadaceae</taxon>
        <taxon>Permianibacter</taxon>
    </lineage>
</organism>